<feature type="region of interest" description="Disordered" evidence="1">
    <location>
        <begin position="51"/>
        <end position="87"/>
    </location>
</feature>
<dbReference type="Proteomes" id="UP000265520">
    <property type="component" value="Unassembled WGS sequence"/>
</dbReference>
<feature type="compositionally biased region" description="Polar residues" evidence="1">
    <location>
        <begin position="52"/>
        <end position="63"/>
    </location>
</feature>
<feature type="non-terminal residue" evidence="2">
    <location>
        <position position="1"/>
    </location>
</feature>
<keyword evidence="3" id="KW-1185">Reference proteome</keyword>
<reference evidence="2 3" key="1">
    <citation type="journal article" date="2018" name="Front. Plant Sci.">
        <title>Red Clover (Trifolium pratense) and Zigzag Clover (T. medium) - A Picture of Genomic Similarities and Differences.</title>
        <authorList>
            <person name="Dluhosova J."/>
            <person name="Istvanek J."/>
            <person name="Nedelnik J."/>
            <person name="Repkova J."/>
        </authorList>
    </citation>
    <scope>NUCLEOTIDE SEQUENCE [LARGE SCALE GENOMIC DNA]</scope>
    <source>
        <strain evidence="3">cv. 10/8</strain>
        <tissue evidence="2">Leaf</tissue>
    </source>
</reference>
<accession>A0A392STR8</accession>
<evidence type="ECO:0000256" key="1">
    <source>
        <dbReference type="SAM" id="MobiDB-lite"/>
    </source>
</evidence>
<sequence>LPGHHRRHQPGLESCHWTLNLDVESKAIGPSEFKNSSVRQTIDGAMVEGEPMQTSLSSKTTYTPYDDRGTTTTVVVPKQPKPSTNET</sequence>
<name>A0A392STR8_9FABA</name>
<organism evidence="2 3">
    <name type="scientific">Trifolium medium</name>
    <dbReference type="NCBI Taxonomy" id="97028"/>
    <lineage>
        <taxon>Eukaryota</taxon>
        <taxon>Viridiplantae</taxon>
        <taxon>Streptophyta</taxon>
        <taxon>Embryophyta</taxon>
        <taxon>Tracheophyta</taxon>
        <taxon>Spermatophyta</taxon>
        <taxon>Magnoliopsida</taxon>
        <taxon>eudicotyledons</taxon>
        <taxon>Gunneridae</taxon>
        <taxon>Pentapetalae</taxon>
        <taxon>rosids</taxon>
        <taxon>fabids</taxon>
        <taxon>Fabales</taxon>
        <taxon>Fabaceae</taxon>
        <taxon>Papilionoideae</taxon>
        <taxon>50 kb inversion clade</taxon>
        <taxon>NPAAA clade</taxon>
        <taxon>Hologalegina</taxon>
        <taxon>IRL clade</taxon>
        <taxon>Trifolieae</taxon>
        <taxon>Trifolium</taxon>
    </lineage>
</organism>
<dbReference type="EMBL" id="LXQA010444336">
    <property type="protein sequence ID" value="MCI52241.1"/>
    <property type="molecule type" value="Genomic_DNA"/>
</dbReference>
<protein>
    <submittedName>
        <fullName evidence="2">Uncharacterized protein</fullName>
    </submittedName>
</protein>
<evidence type="ECO:0000313" key="3">
    <source>
        <dbReference type="Proteomes" id="UP000265520"/>
    </source>
</evidence>
<proteinExistence type="predicted"/>
<comment type="caution">
    <text evidence="2">The sequence shown here is derived from an EMBL/GenBank/DDBJ whole genome shotgun (WGS) entry which is preliminary data.</text>
</comment>
<evidence type="ECO:0000313" key="2">
    <source>
        <dbReference type="EMBL" id="MCI52241.1"/>
    </source>
</evidence>
<dbReference type="AlphaFoldDB" id="A0A392STR8"/>